<evidence type="ECO:0008006" key="7">
    <source>
        <dbReference type="Google" id="ProtNLM"/>
    </source>
</evidence>
<feature type="domain" description="AAR2 C-terminal" evidence="3">
    <location>
        <begin position="242"/>
        <end position="454"/>
    </location>
</feature>
<dbReference type="InterPro" id="IPR038516">
    <property type="entry name" value="AAR2_N_sf"/>
</dbReference>
<keyword evidence="6" id="KW-1185">Reference proteome</keyword>
<dbReference type="PANTHER" id="PTHR12689">
    <property type="entry name" value="A1 CISTRON SPLICING FACTOR AAR2-RELATED"/>
    <property type="match status" value="1"/>
</dbReference>
<sequence>MTPEEATRLLPARACLLLQGLPRGAHIALDLRAAQVDTQFEGYKLVPPGVHCLTWQAAGGDDGMAASGLRTALVQYTQAQQVLGRRYDAEADTWRTLSNVGDAHLVVAPEHLRTLDPHLAPYAASDAWPALTRHLDADRTTVARVFGVRWGADATCDSFTPLAEHPDVLSDRELRTPSAAQEGVQFSAMTTHRRANDARDDPEILVEGAASDAESDAPSSSDEDDTPHEAPHTASAVALQCTPFALDRSWPPEARGMDRTRFRFDKSWLLADVLARAAAADAAYARRLRRPAPPAAPAYGALLREAELVFILFVQANNAAALEHWLALLTLFARASSRLGAPSHYDLHPCEWEQDTARPTQPQLDAHIAFVELLTAQFRALPDDAWTGDLATSEPRVLSDLAELRRNIARSLGAWAARAPAPDAATPPPPHEALLRAWKAMSATAHTRFGWSLDALLDEEDEADEAEDGDDAPVVVETGYPYTL</sequence>
<evidence type="ECO:0000256" key="2">
    <source>
        <dbReference type="SAM" id="MobiDB-lite"/>
    </source>
</evidence>
<feature type="compositionally biased region" description="Low complexity" evidence="2">
    <location>
        <begin position="209"/>
        <end position="220"/>
    </location>
</feature>
<dbReference type="Pfam" id="PF05282">
    <property type="entry name" value="AAR2"/>
    <property type="match status" value="1"/>
</dbReference>
<comment type="similarity">
    <text evidence="1">Belongs to the AAR2 family.</text>
</comment>
<evidence type="ECO:0000259" key="3">
    <source>
        <dbReference type="Pfam" id="PF05282"/>
    </source>
</evidence>
<proteinExistence type="inferred from homology"/>
<dbReference type="Gene3D" id="2.60.34.20">
    <property type="match status" value="1"/>
</dbReference>
<name>A0ABY8ESK1_MALFU</name>
<dbReference type="InterPro" id="IPR033647">
    <property type="entry name" value="Aar2_N"/>
</dbReference>
<organism evidence="5 6">
    <name type="scientific">Malassezia furfur</name>
    <name type="common">Pityriasis versicolor infection agent</name>
    <name type="synonym">Pityrosporum furfur</name>
    <dbReference type="NCBI Taxonomy" id="55194"/>
    <lineage>
        <taxon>Eukaryota</taxon>
        <taxon>Fungi</taxon>
        <taxon>Dikarya</taxon>
        <taxon>Basidiomycota</taxon>
        <taxon>Ustilaginomycotina</taxon>
        <taxon>Malasseziomycetes</taxon>
        <taxon>Malasseziales</taxon>
        <taxon>Malasseziaceae</taxon>
        <taxon>Malassezia</taxon>
    </lineage>
</organism>
<dbReference type="Pfam" id="PF20981">
    <property type="entry name" value="AAR2_1st"/>
    <property type="match status" value="1"/>
</dbReference>
<dbReference type="InterPro" id="IPR038514">
    <property type="entry name" value="AAR2_C_sf"/>
</dbReference>
<evidence type="ECO:0000259" key="4">
    <source>
        <dbReference type="Pfam" id="PF20981"/>
    </source>
</evidence>
<dbReference type="PANTHER" id="PTHR12689:SF4">
    <property type="entry name" value="PROTEIN AAR2 HOMOLOG"/>
    <property type="match status" value="1"/>
</dbReference>
<feature type="region of interest" description="Disordered" evidence="2">
    <location>
        <begin position="209"/>
        <end position="233"/>
    </location>
</feature>
<evidence type="ECO:0000256" key="1">
    <source>
        <dbReference type="ARBA" id="ARBA00006281"/>
    </source>
</evidence>
<protein>
    <recommendedName>
        <fullName evidence="7">A1 cistron-splicing factor</fullName>
    </recommendedName>
</protein>
<dbReference type="InterPro" id="IPR007946">
    <property type="entry name" value="AAR2"/>
</dbReference>
<dbReference type="Gene3D" id="1.25.40.550">
    <property type="entry name" value="Aar2, C-terminal domain-like"/>
    <property type="match status" value="1"/>
</dbReference>
<dbReference type="InterPro" id="IPR033648">
    <property type="entry name" value="AAR2_C"/>
</dbReference>
<dbReference type="Proteomes" id="UP000818624">
    <property type="component" value="Chromosome 3"/>
</dbReference>
<dbReference type="CDD" id="cd13777">
    <property type="entry name" value="Aar2_N"/>
    <property type="match status" value="1"/>
</dbReference>
<dbReference type="EMBL" id="CP046236">
    <property type="protein sequence ID" value="WFD48492.1"/>
    <property type="molecule type" value="Genomic_DNA"/>
</dbReference>
<evidence type="ECO:0000313" key="5">
    <source>
        <dbReference type="EMBL" id="WFD48492.1"/>
    </source>
</evidence>
<reference evidence="5 6" key="1">
    <citation type="journal article" date="2020" name="Elife">
        <title>Loss of centromere function drives karyotype evolution in closely related Malassezia species.</title>
        <authorList>
            <person name="Sankaranarayanan S.R."/>
            <person name="Ianiri G."/>
            <person name="Coelho M.A."/>
            <person name="Reza M.H."/>
            <person name="Thimmappa B.C."/>
            <person name="Ganguly P."/>
            <person name="Vadnala R.N."/>
            <person name="Sun S."/>
            <person name="Siddharthan R."/>
            <person name="Tellgren-Roth C."/>
            <person name="Dawson T.L."/>
            <person name="Heitman J."/>
            <person name="Sanyal K."/>
        </authorList>
    </citation>
    <scope>NUCLEOTIDE SEQUENCE [LARGE SCALE GENOMIC DNA]</scope>
    <source>
        <strain evidence="5">CBS14141</strain>
    </source>
</reference>
<accession>A0ABY8ESK1</accession>
<evidence type="ECO:0000313" key="6">
    <source>
        <dbReference type="Proteomes" id="UP000818624"/>
    </source>
</evidence>
<gene>
    <name evidence="5" type="ORF">GLX27_003162</name>
</gene>
<dbReference type="CDD" id="cd13778">
    <property type="entry name" value="Aar2_C"/>
    <property type="match status" value="1"/>
</dbReference>
<feature type="domain" description="AAR2 N-terminal" evidence="4">
    <location>
        <begin position="14"/>
        <end position="146"/>
    </location>
</feature>